<gene>
    <name evidence="1" type="ORF">NAPIS_ORF00120</name>
</gene>
<dbReference type="AlphaFoldDB" id="T0MMR5"/>
<evidence type="ECO:0000313" key="1">
    <source>
        <dbReference type="EMBL" id="EQB62300.1"/>
    </source>
</evidence>
<dbReference type="Proteomes" id="UP000053780">
    <property type="component" value="Unassembled WGS sequence"/>
</dbReference>
<evidence type="ECO:0000313" key="2">
    <source>
        <dbReference type="Proteomes" id="UP000053780"/>
    </source>
</evidence>
<name>T0MMR5_9MICR</name>
<keyword evidence="1" id="KW-0687">Ribonucleoprotein</keyword>
<organism evidence="1 2">
    <name type="scientific">Vairimorpha apis BRL 01</name>
    <dbReference type="NCBI Taxonomy" id="1037528"/>
    <lineage>
        <taxon>Eukaryota</taxon>
        <taxon>Fungi</taxon>
        <taxon>Fungi incertae sedis</taxon>
        <taxon>Microsporidia</taxon>
        <taxon>Nosematidae</taxon>
        <taxon>Vairimorpha</taxon>
    </lineage>
</organism>
<protein>
    <submittedName>
        <fullName evidence="1">Ribosomal protein l30 l7e</fullName>
    </submittedName>
</protein>
<keyword evidence="2" id="KW-1185">Reference proteome</keyword>
<dbReference type="EMBL" id="KE646905">
    <property type="protein sequence ID" value="EQB62300.1"/>
    <property type="molecule type" value="Genomic_DNA"/>
</dbReference>
<dbReference type="OrthoDB" id="2195759at2759"/>
<dbReference type="VEuPathDB" id="MicrosporidiaDB:NAPIS_ORF00120"/>
<reference evidence="1 2" key="1">
    <citation type="journal article" date="2013" name="BMC Genomics">
        <title>Genome sequencing and comparative genomics of honey bee microsporidia, Nosema apis reveal novel insights into host-parasite interactions.</title>
        <authorList>
            <person name="Chen Yp."/>
            <person name="Pettis J.S."/>
            <person name="Zhao Y."/>
            <person name="Liu X."/>
            <person name="Tallon L.J."/>
            <person name="Sadzewicz L.D."/>
            <person name="Li R."/>
            <person name="Zheng H."/>
            <person name="Huang S."/>
            <person name="Zhang X."/>
            <person name="Hamilton M.C."/>
            <person name="Pernal S.F."/>
            <person name="Melathopoulos A.P."/>
            <person name="Yan X."/>
            <person name="Evans J.D."/>
        </authorList>
    </citation>
    <scope>NUCLEOTIDE SEQUENCE [LARGE SCALE GENOMIC DNA]</scope>
    <source>
        <strain evidence="1 2">BRL 01</strain>
    </source>
</reference>
<dbReference type="HOGENOM" id="CLU_047023_0_0_1"/>
<sequence length="426" mass="51225">MLSQSQTLLKTKFQQAAFKKNFKEMYEISNKLFKNNKNYLIFTHIITKNEKELNLLLPQITADIELVLCLLKNDLCLKFCVTFLNSLKVKDYLYYLSIKELVIKDKIEYNLEILLDNLDDYSIYEFGLTNGKDFKQRDTMNYMYYLLHKQNDDKQIKKQTLIFLINKTKVYKDLEFLYNMIENFDNLEGIFLEIGKFLKFGYDKEICKTLYKNYSGDVDFLKLILGHLIESKKINNLIMALFLSKKYFQKFENNYEIDLIYLFLLKYFLFYYEILEVFNNMDIKNNLEISMSYIWSDVYLQLPNIKNSKKEIVYKLHLSEIKSIIEDKFFMFVEKNQFGHAIDLIDVFDKLNNDVVEKELIEKKILTTEKTTQFSFLLGSKCCYLFNKCTEKNNITLCDKPFNNDLEDIEDENFKSWFLNKWSLYH</sequence>
<dbReference type="GO" id="GO:0005840">
    <property type="term" value="C:ribosome"/>
    <property type="evidence" value="ECO:0007669"/>
    <property type="project" value="UniProtKB-KW"/>
</dbReference>
<keyword evidence="1" id="KW-0689">Ribosomal protein</keyword>
<accession>T0MMR5</accession>
<proteinExistence type="predicted"/>